<evidence type="ECO:0000313" key="15">
    <source>
        <dbReference type="Proteomes" id="UP000501122"/>
    </source>
</evidence>
<dbReference type="SUPFAM" id="SSF55424">
    <property type="entry name" value="FAD/NAD-linked reductases, dimerisation (C-terminal) domain"/>
    <property type="match status" value="1"/>
</dbReference>
<dbReference type="PANTHER" id="PTHR43014">
    <property type="entry name" value="MERCURIC REDUCTASE"/>
    <property type="match status" value="1"/>
</dbReference>
<feature type="domain" description="Pyridine nucleotide-disulphide oxidoreductase dimerisation" evidence="12">
    <location>
        <begin position="329"/>
        <end position="436"/>
    </location>
</feature>
<keyword evidence="9" id="KW-0520">NAD</keyword>
<dbReference type="Gene3D" id="3.50.50.60">
    <property type="entry name" value="FAD/NAD(P)-binding domain"/>
    <property type="match status" value="2"/>
</dbReference>
<feature type="disulfide bond" description="Redox-active" evidence="10">
    <location>
        <begin position="43"/>
        <end position="48"/>
    </location>
</feature>
<dbReference type="NCBIfam" id="NF005572">
    <property type="entry name" value="PRK07251.1"/>
    <property type="match status" value="1"/>
</dbReference>
<evidence type="ECO:0000256" key="4">
    <source>
        <dbReference type="ARBA" id="ARBA00022857"/>
    </source>
</evidence>
<proteinExistence type="inferred from homology"/>
<evidence type="ECO:0000256" key="9">
    <source>
        <dbReference type="PIRSR" id="PIRSR000350-3"/>
    </source>
</evidence>
<comment type="cofactor">
    <cofactor evidence="9">
        <name>FAD</name>
        <dbReference type="ChEBI" id="CHEBI:57692"/>
    </cofactor>
    <text evidence="9">Binds 1 FAD per subunit.</text>
</comment>
<comment type="similarity">
    <text evidence="1 11">Belongs to the class-I pyridine nucleotide-disulfide oxidoreductase family.</text>
</comment>
<feature type="binding site" evidence="9">
    <location>
        <position position="190"/>
    </location>
    <ligand>
        <name>NAD(+)</name>
        <dbReference type="ChEBI" id="CHEBI:57540"/>
    </ligand>
</feature>
<keyword evidence="9" id="KW-0547">Nucleotide-binding</keyword>
<keyword evidence="6" id="KW-1015">Disulfide bond</keyword>
<dbReference type="FunFam" id="3.30.390.30:FF:000001">
    <property type="entry name" value="Dihydrolipoyl dehydrogenase"/>
    <property type="match status" value="1"/>
</dbReference>
<dbReference type="InterPro" id="IPR001100">
    <property type="entry name" value="Pyr_nuc-diS_OxRdtase"/>
</dbReference>
<evidence type="ECO:0000313" key="14">
    <source>
        <dbReference type="EMBL" id="QIH77435.1"/>
    </source>
</evidence>
<accession>A0AAE6X0P1</accession>
<feature type="active site" description="Proton acceptor" evidence="8">
    <location>
        <position position="427"/>
    </location>
</feature>
<dbReference type="EMBL" id="CP047363">
    <property type="protein sequence ID" value="QIH77435.1"/>
    <property type="molecule type" value="Genomic_DNA"/>
</dbReference>
<dbReference type="PRINTS" id="PR00368">
    <property type="entry name" value="FADPNR"/>
</dbReference>
<feature type="domain" description="FAD/NAD(P)-binding" evidence="13">
    <location>
        <begin position="4"/>
        <end position="302"/>
    </location>
</feature>
<keyword evidence="7 11" id="KW-0676">Redox-active center</keyword>
<evidence type="ECO:0000259" key="12">
    <source>
        <dbReference type="Pfam" id="PF02852"/>
    </source>
</evidence>
<dbReference type="InterPro" id="IPR023753">
    <property type="entry name" value="FAD/NAD-binding_dom"/>
</dbReference>
<protein>
    <submittedName>
        <fullName evidence="14">FAD-containing oxidoreductase</fullName>
    </submittedName>
</protein>
<dbReference type="Proteomes" id="UP000501122">
    <property type="component" value="Chromosome"/>
</dbReference>
<keyword evidence="4" id="KW-0521">NADP</keyword>
<gene>
    <name evidence="14" type="ORF">GTN30_01985</name>
</gene>
<evidence type="ECO:0000256" key="10">
    <source>
        <dbReference type="PIRSR" id="PIRSR000350-4"/>
    </source>
</evidence>
<evidence type="ECO:0000256" key="2">
    <source>
        <dbReference type="ARBA" id="ARBA00022630"/>
    </source>
</evidence>
<dbReference type="InterPro" id="IPR036188">
    <property type="entry name" value="FAD/NAD-bd_sf"/>
</dbReference>
<feature type="binding site" evidence="9">
    <location>
        <position position="52"/>
    </location>
    <ligand>
        <name>FAD</name>
        <dbReference type="ChEBI" id="CHEBI:57692"/>
    </ligand>
</feature>
<dbReference type="Gene3D" id="3.30.390.30">
    <property type="match status" value="1"/>
</dbReference>
<dbReference type="RefSeq" id="WP_164952969.1">
    <property type="nucleotide sequence ID" value="NZ_CP047363.1"/>
</dbReference>
<dbReference type="InterPro" id="IPR012999">
    <property type="entry name" value="Pyr_OxRdtase_I_AS"/>
</dbReference>
<dbReference type="GO" id="GO:0016668">
    <property type="term" value="F:oxidoreductase activity, acting on a sulfur group of donors, NAD(P) as acceptor"/>
    <property type="evidence" value="ECO:0007669"/>
    <property type="project" value="InterPro"/>
</dbReference>
<evidence type="ECO:0000256" key="6">
    <source>
        <dbReference type="ARBA" id="ARBA00023157"/>
    </source>
</evidence>
<evidence type="ECO:0000256" key="8">
    <source>
        <dbReference type="PIRSR" id="PIRSR000350-2"/>
    </source>
</evidence>
<dbReference type="GO" id="GO:0003955">
    <property type="term" value="F:NAD(P)H dehydrogenase (quinone) activity"/>
    <property type="evidence" value="ECO:0007669"/>
    <property type="project" value="TreeGrafter"/>
</dbReference>
<evidence type="ECO:0000256" key="5">
    <source>
        <dbReference type="ARBA" id="ARBA00023002"/>
    </source>
</evidence>
<dbReference type="PIRSF" id="PIRSF000350">
    <property type="entry name" value="Mercury_reductase_MerA"/>
    <property type="match status" value="1"/>
</dbReference>
<dbReference type="GO" id="GO:0050660">
    <property type="term" value="F:flavin adenine dinucleotide binding"/>
    <property type="evidence" value="ECO:0007669"/>
    <property type="project" value="TreeGrafter"/>
</dbReference>
<evidence type="ECO:0000259" key="13">
    <source>
        <dbReference type="Pfam" id="PF07992"/>
    </source>
</evidence>
<dbReference type="AlphaFoldDB" id="A0AAE6X0P1"/>
<name>A0AAE6X0P1_9STAP</name>
<dbReference type="InterPro" id="IPR004099">
    <property type="entry name" value="Pyr_nucl-diS_OxRdtase_dimer"/>
</dbReference>
<keyword evidence="2 11" id="KW-0285">Flavoprotein</keyword>
<keyword evidence="3 9" id="KW-0274">FAD</keyword>
<feature type="binding site" evidence="9">
    <location>
        <begin position="167"/>
        <end position="174"/>
    </location>
    <ligand>
        <name>NAD(+)</name>
        <dbReference type="ChEBI" id="CHEBI:57540"/>
    </ligand>
</feature>
<feature type="binding site" evidence="9">
    <location>
        <position position="293"/>
    </location>
    <ligand>
        <name>FAD</name>
        <dbReference type="ChEBI" id="CHEBI:57692"/>
    </ligand>
</feature>
<evidence type="ECO:0000256" key="11">
    <source>
        <dbReference type="RuleBase" id="RU003691"/>
    </source>
</evidence>
<evidence type="ECO:0000256" key="1">
    <source>
        <dbReference type="ARBA" id="ARBA00007532"/>
    </source>
</evidence>
<sequence>MNNYDLLVIGFGKAGKTLAAWAGKSGKRVAVIEQSKEMYGGTCINIGCIPSKVLVHDGISNHNFNNAMTRKREVVSALNDKNYHNLADNDFVDVIDGKAQFISNEIVAIVDQDGNEIQQIKAAHIIINTGAKPVIPEIDGIASSKYLYDSTGIMNLNKQPERLVIVGGGYIALEFASMFANFRSDVTVLERSSHILKREDEEIAEMVIEDLKEKGITFITDVEVEQFEDQEGYTVVRTTQGDFEAEAVLIATGREPNTDIGIEHTDITLGDHGEIKVDEKLRTNVPHIFAVGDVKGGMQFTYISLDDYRIVKDELYGKGERTTNNRGTVPYTVFIDPPLSRVGLTAAEAVEKGYEIIEGKLPVKNMPRHKINNDPRGLFKVLVDKETKMILGATLYGQSSEEIINIIKLAIDQQISYEVLRDNVYTHPTMSESLNDLFNI</sequence>
<organism evidence="14 15">
    <name type="scientific">Macrococcoides canis</name>
    <dbReference type="NCBI Taxonomy" id="1855823"/>
    <lineage>
        <taxon>Bacteria</taxon>
        <taxon>Bacillati</taxon>
        <taxon>Bacillota</taxon>
        <taxon>Bacilli</taxon>
        <taxon>Bacillales</taxon>
        <taxon>Staphylococcaceae</taxon>
        <taxon>Macrococcoides</taxon>
    </lineage>
</organism>
<dbReference type="PRINTS" id="PR00411">
    <property type="entry name" value="PNDRDTASEI"/>
</dbReference>
<dbReference type="PROSITE" id="PS00076">
    <property type="entry name" value="PYRIDINE_REDOX_1"/>
    <property type="match status" value="1"/>
</dbReference>
<feature type="binding site" evidence="9">
    <location>
        <position position="253"/>
    </location>
    <ligand>
        <name>NAD(+)</name>
        <dbReference type="ChEBI" id="CHEBI:57540"/>
    </ligand>
</feature>
<dbReference type="Pfam" id="PF02852">
    <property type="entry name" value="Pyr_redox_dim"/>
    <property type="match status" value="1"/>
</dbReference>
<keyword evidence="5 11" id="KW-0560">Oxidoreductase</keyword>
<dbReference type="SUPFAM" id="SSF51905">
    <property type="entry name" value="FAD/NAD(P)-binding domain"/>
    <property type="match status" value="1"/>
</dbReference>
<evidence type="ECO:0000256" key="7">
    <source>
        <dbReference type="ARBA" id="ARBA00023284"/>
    </source>
</evidence>
<reference evidence="14" key="1">
    <citation type="journal article" date="2020" name="Antimicrob. Agents Chemother.">
        <title>The novel macrolide resistance genes mef(D), msr(F) and msr(H) are present on resistance islands in Macrococcus canis, Macrococcus caseolyticus and Staphylococcus aureus.</title>
        <authorList>
            <person name="Schwendener S."/>
            <person name="Dona V."/>
            <person name="Perreten V."/>
        </authorList>
    </citation>
    <scope>NUCLEOTIDE SEQUENCE</scope>
    <source>
        <strain evidence="14">Epi0076A</strain>
    </source>
</reference>
<dbReference type="NCBIfam" id="NF041853">
    <property type="entry name" value="hythiocyan_redase_MerA"/>
    <property type="match status" value="1"/>
</dbReference>
<dbReference type="PANTHER" id="PTHR43014:SF4">
    <property type="entry name" value="PYRIDINE NUCLEOTIDE-DISULFIDE OXIDOREDUCTASE RCLA-RELATED"/>
    <property type="match status" value="1"/>
</dbReference>
<evidence type="ECO:0000256" key="3">
    <source>
        <dbReference type="ARBA" id="ARBA00022827"/>
    </source>
</evidence>
<dbReference type="Pfam" id="PF07992">
    <property type="entry name" value="Pyr_redox_2"/>
    <property type="match status" value="1"/>
</dbReference>
<dbReference type="InterPro" id="IPR016156">
    <property type="entry name" value="FAD/NAD-linked_Rdtase_dimer_sf"/>
</dbReference>